<dbReference type="Proteomes" id="UP000054321">
    <property type="component" value="Unassembled WGS sequence"/>
</dbReference>
<dbReference type="STRING" id="913774.A0A0C3H0B7"/>
<accession>A0A0C3H0B7</accession>
<sequence>MTLTSDKPQYSADPQYPPELSKLPTELIESIARGLRRSGLCSLRLTCKALYQKSTHAFGLRLAKVRTTLSSTSLQKLEGLSRHEQFGRCAKTLVIEEDSDRYFGHGYSWNRHPSGSLRFPHPAVDMLQEILIRLENCRCFRISSGYEWREGKDCLGNTDALAIILHVIAEASLPVKTVILESVWYPWDHALLHLPTYQTPKFKSAWAHLQSLGFHYRIGLKYLSLKGWPRNGDLISRLSSYGKLPNLEELSIAADFCIIPRQVLCKFLLLFKDSLRELRLRKVSLEDTWEPVLELLRTNFPILDTVSLSTLKMLQSNAVNPPTVILRRERELRLGVFSTLSENANKLGFQDADFTNIHEKPWAGESRVDGIRYSGREKMGDALDVIMQSMEYVK</sequence>
<gene>
    <name evidence="1" type="ORF">OIDMADRAFT_178940</name>
</gene>
<dbReference type="InParanoid" id="A0A0C3H0B7"/>
<dbReference type="OrthoDB" id="5279008at2759"/>
<proteinExistence type="predicted"/>
<reference evidence="1 2" key="1">
    <citation type="submission" date="2014-04" db="EMBL/GenBank/DDBJ databases">
        <authorList>
            <consortium name="DOE Joint Genome Institute"/>
            <person name="Kuo A."/>
            <person name="Martino E."/>
            <person name="Perotto S."/>
            <person name="Kohler A."/>
            <person name="Nagy L.G."/>
            <person name="Floudas D."/>
            <person name="Copeland A."/>
            <person name="Barry K.W."/>
            <person name="Cichocki N."/>
            <person name="Veneault-Fourrey C."/>
            <person name="LaButti K."/>
            <person name="Lindquist E.A."/>
            <person name="Lipzen A."/>
            <person name="Lundell T."/>
            <person name="Morin E."/>
            <person name="Murat C."/>
            <person name="Sun H."/>
            <person name="Tunlid A."/>
            <person name="Henrissat B."/>
            <person name="Grigoriev I.V."/>
            <person name="Hibbett D.S."/>
            <person name="Martin F."/>
            <person name="Nordberg H.P."/>
            <person name="Cantor M.N."/>
            <person name="Hua S.X."/>
        </authorList>
    </citation>
    <scope>NUCLEOTIDE SEQUENCE [LARGE SCALE GENOMIC DNA]</scope>
    <source>
        <strain evidence="1 2">Zn</strain>
    </source>
</reference>
<evidence type="ECO:0000313" key="1">
    <source>
        <dbReference type="EMBL" id="KIN01611.1"/>
    </source>
</evidence>
<name>A0A0C3H0B7_OIDMZ</name>
<evidence type="ECO:0008006" key="3">
    <source>
        <dbReference type="Google" id="ProtNLM"/>
    </source>
</evidence>
<protein>
    <recommendedName>
        <fullName evidence="3">F-box domain-containing protein</fullName>
    </recommendedName>
</protein>
<dbReference type="AlphaFoldDB" id="A0A0C3H0B7"/>
<reference evidence="2" key="2">
    <citation type="submission" date="2015-01" db="EMBL/GenBank/DDBJ databases">
        <title>Evolutionary Origins and Diversification of the Mycorrhizal Mutualists.</title>
        <authorList>
            <consortium name="DOE Joint Genome Institute"/>
            <consortium name="Mycorrhizal Genomics Consortium"/>
            <person name="Kohler A."/>
            <person name="Kuo A."/>
            <person name="Nagy L.G."/>
            <person name="Floudas D."/>
            <person name="Copeland A."/>
            <person name="Barry K.W."/>
            <person name="Cichocki N."/>
            <person name="Veneault-Fourrey C."/>
            <person name="LaButti K."/>
            <person name="Lindquist E.A."/>
            <person name="Lipzen A."/>
            <person name="Lundell T."/>
            <person name="Morin E."/>
            <person name="Murat C."/>
            <person name="Riley R."/>
            <person name="Ohm R."/>
            <person name="Sun H."/>
            <person name="Tunlid A."/>
            <person name="Henrissat B."/>
            <person name="Grigoriev I.V."/>
            <person name="Hibbett D.S."/>
            <person name="Martin F."/>
        </authorList>
    </citation>
    <scope>NUCLEOTIDE SEQUENCE [LARGE SCALE GENOMIC DNA]</scope>
    <source>
        <strain evidence="2">Zn</strain>
    </source>
</reference>
<dbReference type="EMBL" id="KN832875">
    <property type="protein sequence ID" value="KIN01611.1"/>
    <property type="molecule type" value="Genomic_DNA"/>
</dbReference>
<evidence type="ECO:0000313" key="2">
    <source>
        <dbReference type="Proteomes" id="UP000054321"/>
    </source>
</evidence>
<keyword evidence="2" id="KW-1185">Reference proteome</keyword>
<organism evidence="1 2">
    <name type="scientific">Oidiodendron maius (strain Zn)</name>
    <dbReference type="NCBI Taxonomy" id="913774"/>
    <lineage>
        <taxon>Eukaryota</taxon>
        <taxon>Fungi</taxon>
        <taxon>Dikarya</taxon>
        <taxon>Ascomycota</taxon>
        <taxon>Pezizomycotina</taxon>
        <taxon>Leotiomycetes</taxon>
        <taxon>Leotiomycetes incertae sedis</taxon>
        <taxon>Myxotrichaceae</taxon>
        <taxon>Oidiodendron</taxon>
    </lineage>
</organism>
<dbReference type="HOGENOM" id="CLU_043820_2_0_1"/>